<evidence type="ECO:0008006" key="3">
    <source>
        <dbReference type="Google" id="ProtNLM"/>
    </source>
</evidence>
<sequence>MYKLNHYIPRSLLKNWGSEGITNNQKYNGVWCYLIQEDRIFYSESKGKKAFSFAIVEDLYVPVIEGLRHIHFEGKWLSGLENAFANFTNQLNVDNPELRFNNLNEMTKFLMGFYSFKYRSKYDFEQVTKYLEENQDDLKKISNSKNIHVAVLENIIHATTEMYLRNLGSELIIAKFLTNNVIIGDRPFIYSSKGKGISWLPINPSTIISINKWKDNNHPHFPLAYKVVSGDNSFVQSFNQIIAQSASYWIVSHDLETLKKNIPYCIGNSNKKGSIIFEPIQTLPYGWSIE</sequence>
<accession>A0A0M4MTG9</accession>
<protein>
    <recommendedName>
        <fullName evidence="3">DUF4238 domain-containing protein</fullName>
    </recommendedName>
</protein>
<dbReference type="RefSeq" id="WP_000277474.1">
    <property type="nucleotide sequence ID" value="NZ_CP012603.1"/>
</dbReference>
<dbReference type="Proteomes" id="UP000056502">
    <property type="component" value="Chromosome I"/>
</dbReference>
<dbReference type="AlphaFoldDB" id="A0A0M4MTG9"/>
<organism evidence="1">
    <name type="scientific">Leptospira interrogans serovar Hardjo str. Norma</name>
    <dbReference type="NCBI Taxonomy" id="1279460"/>
    <lineage>
        <taxon>Bacteria</taxon>
        <taxon>Pseudomonadati</taxon>
        <taxon>Spirochaetota</taxon>
        <taxon>Spirochaetia</taxon>
        <taxon>Leptospirales</taxon>
        <taxon>Leptospiraceae</taxon>
        <taxon>Leptospira</taxon>
    </lineage>
</organism>
<reference evidence="1 2" key="1">
    <citation type="journal article" date="2015" name="Genome Announc.">
        <title>Whole-Genome Sequence of Leptospira interrogans Serovar Hardjo Subtype Hardjoprajitno Strain Norma, Isolated from Cattle in a Leptospirosis Outbreak in Brazil.</title>
        <authorList>
            <person name="Cosate M.R."/>
            <person name="Soares S.C."/>
            <person name="Mendes T.A."/>
            <person name="Raittz R.T."/>
            <person name="Moreira E.C."/>
            <person name="Leite R."/>
            <person name="Fernandes G.R."/>
            <person name="Haddad J.P."/>
            <person name="Ortega J.M."/>
        </authorList>
    </citation>
    <scope>NUCLEOTIDE SEQUENCE [LARGE SCALE GENOMIC DNA]</scope>
    <source>
        <strain evidence="1 2">Norma</strain>
    </source>
</reference>
<evidence type="ECO:0000313" key="1">
    <source>
        <dbReference type="EMBL" id="ALE39108.1"/>
    </source>
</evidence>
<dbReference type="Pfam" id="PF14022">
    <property type="entry name" value="DUF4238"/>
    <property type="match status" value="1"/>
</dbReference>
<dbReference type="PATRIC" id="fig|1279460.3.peg.1929"/>
<evidence type="ECO:0000313" key="2">
    <source>
        <dbReference type="Proteomes" id="UP000056502"/>
    </source>
</evidence>
<proteinExistence type="predicted"/>
<dbReference type="InterPro" id="IPR025332">
    <property type="entry name" value="DUF4238"/>
</dbReference>
<gene>
    <name evidence="1" type="ORF">G436_1920</name>
</gene>
<dbReference type="EMBL" id="CP012603">
    <property type="protein sequence ID" value="ALE39108.1"/>
    <property type="molecule type" value="Genomic_DNA"/>
</dbReference>
<name>A0A0M4MTG9_LEPIR</name>